<feature type="domain" description="Cell wall hydrolase SleB" evidence="2">
    <location>
        <begin position="142"/>
        <end position="248"/>
    </location>
</feature>
<name>A0A6J4T2S3_9SPHN</name>
<dbReference type="InterPro" id="IPR042047">
    <property type="entry name" value="SleB_dom1"/>
</dbReference>
<dbReference type="Pfam" id="PF07486">
    <property type="entry name" value="Hydrolase_2"/>
    <property type="match status" value="1"/>
</dbReference>
<evidence type="ECO:0000256" key="1">
    <source>
        <dbReference type="SAM" id="SignalP"/>
    </source>
</evidence>
<dbReference type="InterPro" id="IPR011105">
    <property type="entry name" value="Cell_wall_hydrolase_SleB"/>
</dbReference>
<gene>
    <name evidence="3" type="ORF">AVDCRST_MAG44-1447</name>
</gene>
<keyword evidence="3" id="KW-0378">Hydrolase</keyword>
<feature type="chain" id="PRO_5027037700" evidence="1">
    <location>
        <begin position="29"/>
        <end position="250"/>
    </location>
</feature>
<protein>
    <submittedName>
        <fullName evidence="3">Cell_wall_hydrolase_CwlJ</fullName>
    </submittedName>
</protein>
<keyword evidence="1" id="KW-0732">Signal</keyword>
<organism evidence="3">
    <name type="scientific">uncultured Sphingomonas sp</name>
    <dbReference type="NCBI Taxonomy" id="158754"/>
    <lineage>
        <taxon>Bacteria</taxon>
        <taxon>Pseudomonadati</taxon>
        <taxon>Pseudomonadota</taxon>
        <taxon>Alphaproteobacteria</taxon>
        <taxon>Sphingomonadales</taxon>
        <taxon>Sphingomonadaceae</taxon>
        <taxon>Sphingomonas</taxon>
        <taxon>environmental samples</taxon>
    </lineage>
</organism>
<dbReference type="EMBL" id="CADCVY010000096">
    <property type="protein sequence ID" value="CAA9512137.1"/>
    <property type="molecule type" value="Genomic_DNA"/>
</dbReference>
<sequence length="250" mass="26368">MIRLLGGRGASAVAGILMLALGSSGAAAQDLSKINVQAAVQALDTDTPAKPLGQVATQAAALIQKAVVTTSTAVTLGNGTVVQAQPAKSVTVKLPSAIAAEVAWLQKAGWPLYALVDRFAAGAPLDEQANCIAVAIYHEARGESLEGQLAVARVIMNRAASGRYPSSWCGTVRQPWQFSFVNPRTGDIPYVDQSSASWRKALGVTRLAVANAVPTLATDVLWYHADYVAPSWGRRLSMVQKIGTHIFYRS</sequence>
<dbReference type="AlphaFoldDB" id="A0A6J4T2S3"/>
<evidence type="ECO:0000313" key="3">
    <source>
        <dbReference type="EMBL" id="CAA9512137.1"/>
    </source>
</evidence>
<dbReference type="Gene3D" id="1.10.10.2520">
    <property type="entry name" value="Cell wall hydrolase SleB, domain 1"/>
    <property type="match status" value="1"/>
</dbReference>
<feature type="signal peptide" evidence="1">
    <location>
        <begin position="1"/>
        <end position="28"/>
    </location>
</feature>
<evidence type="ECO:0000259" key="2">
    <source>
        <dbReference type="Pfam" id="PF07486"/>
    </source>
</evidence>
<proteinExistence type="predicted"/>
<reference evidence="3" key="1">
    <citation type="submission" date="2020-02" db="EMBL/GenBank/DDBJ databases">
        <authorList>
            <person name="Meier V. D."/>
        </authorList>
    </citation>
    <scope>NUCLEOTIDE SEQUENCE</scope>
    <source>
        <strain evidence="3">AVDCRST_MAG44</strain>
    </source>
</reference>
<accession>A0A6J4T2S3</accession>
<dbReference type="GO" id="GO:0016787">
    <property type="term" value="F:hydrolase activity"/>
    <property type="evidence" value="ECO:0007669"/>
    <property type="project" value="UniProtKB-KW"/>
</dbReference>